<keyword evidence="2" id="KW-1185">Reference proteome</keyword>
<dbReference type="EMBL" id="RJVU01026577">
    <property type="protein sequence ID" value="ROL49666.1"/>
    <property type="molecule type" value="Genomic_DNA"/>
</dbReference>
<name>A0A3N0YTZ9_ANAGA</name>
<evidence type="ECO:0000313" key="2">
    <source>
        <dbReference type="Proteomes" id="UP000281406"/>
    </source>
</evidence>
<accession>A0A3N0YTZ9</accession>
<dbReference type="Proteomes" id="UP000281406">
    <property type="component" value="Unassembled WGS sequence"/>
</dbReference>
<reference evidence="1 2" key="1">
    <citation type="submission" date="2018-10" db="EMBL/GenBank/DDBJ databases">
        <title>Genome assembly for a Yunnan-Guizhou Plateau 3E fish, Anabarilius grahami (Regan), and its evolutionary and genetic applications.</title>
        <authorList>
            <person name="Jiang W."/>
        </authorList>
    </citation>
    <scope>NUCLEOTIDE SEQUENCE [LARGE SCALE GENOMIC DNA]</scope>
    <source>
        <strain evidence="1">AG-KIZ</strain>
        <tissue evidence="1">Muscle</tissue>
    </source>
</reference>
<protein>
    <submittedName>
        <fullName evidence="1">Uncharacterized protein</fullName>
    </submittedName>
</protein>
<gene>
    <name evidence="1" type="ORF">DPX16_15992</name>
</gene>
<dbReference type="AlphaFoldDB" id="A0A3N0YTZ9"/>
<proteinExistence type="predicted"/>
<organism evidence="1 2">
    <name type="scientific">Anabarilius grahami</name>
    <name type="common">Kanglang fish</name>
    <name type="synonym">Barilius grahami</name>
    <dbReference type="NCBI Taxonomy" id="495550"/>
    <lineage>
        <taxon>Eukaryota</taxon>
        <taxon>Metazoa</taxon>
        <taxon>Chordata</taxon>
        <taxon>Craniata</taxon>
        <taxon>Vertebrata</taxon>
        <taxon>Euteleostomi</taxon>
        <taxon>Actinopterygii</taxon>
        <taxon>Neopterygii</taxon>
        <taxon>Teleostei</taxon>
        <taxon>Ostariophysi</taxon>
        <taxon>Cypriniformes</taxon>
        <taxon>Xenocyprididae</taxon>
        <taxon>Xenocypridinae</taxon>
        <taxon>Xenocypridinae incertae sedis</taxon>
        <taxon>Anabarilius</taxon>
    </lineage>
</organism>
<comment type="caution">
    <text evidence="1">The sequence shown here is derived from an EMBL/GenBank/DDBJ whole genome shotgun (WGS) entry which is preliminary data.</text>
</comment>
<evidence type="ECO:0000313" key="1">
    <source>
        <dbReference type="EMBL" id="ROL49666.1"/>
    </source>
</evidence>
<sequence length="73" mass="8278">MDPERISSIWTGVGTWMQADVEQTGHDDTHWRHGDTRNHGEHWRQVISAVVIDADECQVVLVNIQGRECVVIG</sequence>